<feature type="non-terminal residue" evidence="1">
    <location>
        <position position="362"/>
    </location>
</feature>
<gene>
    <name evidence="1" type="ORF">RFULGI_LOCUS11259</name>
</gene>
<sequence length="362" mass="41941">MQNNNITENDAFKVILDDSESWKWVCFDEYRCRGKLERQHCQIVREIDRFNGEVSFSDLPVVPIELSTAQDFLKENIIANGKQFFNFASGHHFMSYEGPLLRERCMWVEKVRADGRIMIDLQSFATMNPEYSMGNAKPPNKCDIKMLNEKNTYIKLNELHQDSNYFLAPAVVYGFSFTIKEWGLFEISKVSDIIFDSDSLDQVVMPQNKKQMLEGLVSQYANPNQNTNSDGFVNATSLFEKSLDPITNKEKELVKILDIAHIWKAVILLDEADIYLEKRSTIDLTRNTLVGIFLRERQQVWTNFIKRASLPLNANDFINYELNGREIRNVLHTARLLAKNEGKDLTSDTVIDVIKVIQEFRQ</sequence>
<protein>
    <submittedName>
        <fullName evidence="1">12139_t:CDS:1</fullName>
    </submittedName>
</protein>
<organism evidence="1 2">
    <name type="scientific">Racocetra fulgida</name>
    <dbReference type="NCBI Taxonomy" id="60492"/>
    <lineage>
        <taxon>Eukaryota</taxon>
        <taxon>Fungi</taxon>
        <taxon>Fungi incertae sedis</taxon>
        <taxon>Mucoromycota</taxon>
        <taxon>Glomeromycotina</taxon>
        <taxon>Glomeromycetes</taxon>
        <taxon>Diversisporales</taxon>
        <taxon>Gigasporaceae</taxon>
        <taxon>Racocetra</taxon>
    </lineage>
</organism>
<dbReference type="AlphaFoldDB" id="A0A9N9I1Y7"/>
<proteinExistence type="predicted"/>
<evidence type="ECO:0000313" key="1">
    <source>
        <dbReference type="EMBL" id="CAG8717790.1"/>
    </source>
</evidence>
<accession>A0A9N9I1Y7</accession>
<dbReference type="OrthoDB" id="10042665at2759"/>
<name>A0A9N9I1Y7_9GLOM</name>
<dbReference type="PANTHER" id="PTHR46411:SF3">
    <property type="entry name" value="AAA+ ATPASE DOMAIN-CONTAINING PROTEIN"/>
    <property type="match status" value="1"/>
</dbReference>
<dbReference type="EMBL" id="CAJVPZ010024042">
    <property type="protein sequence ID" value="CAG8717790.1"/>
    <property type="molecule type" value="Genomic_DNA"/>
</dbReference>
<dbReference type="PANTHER" id="PTHR46411">
    <property type="entry name" value="FAMILY ATPASE, PUTATIVE-RELATED"/>
    <property type="match status" value="1"/>
</dbReference>
<reference evidence="1" key="1">
    <citation type="submission" date="2021-06" db="EMBL/GenBank/DDBJ databases">
        <authorList>
            <person name="Kallberg Y."/>
            <person name="Tangrot J."/>
            <person name="Rosling A."/>
        </authorList>
    </citation>
    <scope>NUCLEOTIDE SEQUENCE</scope>
    <source>
        <strain evidence="1">IN212</strain>
    </source>
</reference>
<keyword evidence="2" id="KW-1185">Reference proteome</keyword>
<evidence type="ECO:0000313" key="2">
    <source>
        <dbReference type="Proteomes" id="UP000789396"/>
    </source>
</evidence>
<comment type="caution">
    <text evidence="1">The sequence shown here is derived from an EMBL/GenBank/DDBJ whole genome shotgun (WGS) entry which is preliminary data.</text>
</comment>
<dbReference type="Proteomes" id="UP000789396">
    <property type="component" value="Unassembled WGS sequence"/>
</dbReference>